<sequence length="239" mass="26375">MLRTRSWARVARGLPRWVSLRVSSLPVCFPSCFSSFILETIQEEKDKVTTRMPFLSHPALPTSASGTWSPLKANLEDMRAACGALDVALGCIREDGECYGLLSEEAYCYIAPEILLLLQRISGIANLSIRELRAEDEGDLLSEGGADERALGAAVGNFVSEHGRMLHLLMEQRDVLKTTGGFYASLAHCLHRQRLVLDAFRAALGDRYAGVRARAADEWDGLEVTMGKALEAYPSWEEV</sequence>
<dbReference type="EMBL" id="ML996690">
    <property type="protein sequence ID" value="KAF2402683.1"/>
    <property type="molecule type" value="Genomic_DNA"/>
</dbReference>
<organism evidence="1 2">
    <name type="scientific">Trichodelitschia bisporula</name>
    <dbReference type="NCBI Taxonomy" id="703511"/>
    <lineage>
        <taxon>Eukaryota</taxon>
        <taxon>Fungi</taxon>
        <taxon>Dikarya</taxon>
        <taxon>Ascomycota</taxon>
        <taxon>Pezizomycotina</taxon>
        <taxon>Dothideomycetes</taxon>
        <taxon>Dothideomycetes incertae sedis</taxon>
        <taxon>Phaeotrichales</taxon>
        <taxon>Phaeotrichaceae</taxon>
        <taxon>Trichodelitschia</taxon>
    </lineage>
</organism>
<proteinExistence type="predicted"/>
<evidence type="ECO:0000313" key="2">
    <source>
        <dbReference type="Proteomes" id="UP000799640"/>
    </source>
</evidence>
<dbReference type="AlphaFoldDB" id="A0A6G1I301"/>
<dbReference type="Proteomes" id="UP000799640">
    <property type="component" value="Unassembled WGS sequence"/>
</dbReference>
<gene>
    <name evidence="1" type="ORF">EJ06DRAFT_306105</name>
</gene>
<accession>A0A6G1I301</accession>
<name>A0A6G1I301_9PEZI</name>
<keyword evidence="2" id="KW-1185">Reference proteome</keyword>
<reference evidence="1" key="1">
    <citation type="journal article" date="2020" name="Stud. Mycol.">
        <title>101 Dothideomycetes genomes: a test case for predicting lifestyles and emergence of pathogens.</title>
        <authorList>
            <person name="Haridas S."/>
            <person name="Albert R."/>
            <person name="Binder M."/>
            <person name="Bloem J."/>
            <person name="Labutti K."/>
            <person name="Salamov A."/>
            <person name="Andreopoulos B."/>
            <person name="Baker S."/>
            <person name="Barry K."/>
            <person name="Bills G."/>
            <person name="Bluhm B."/>
            <person name="Cannon C."/>
            <person name="Castanera R."/>
            <person name="Culley D."/>
            <person name="Daum C."/>
            <person name="Ezra D."/>
            <person name="Gonzalez J."/>
            <person name="Henrissat B."/>
            <person name="Kuo A."/>
            <person name="Liang C."/>
            <person name="Lipzen A."/>
            <person name="Lutzoni F."/>
            <person name="Magnuson J."/>
            <person name="Mondo S."/>
            <person name="Nolan M."/>
            <person name="Ohm R."/>
            <person name="Pangilinan J."/>
            <person name="Park H.-J."/>
            <person name="Ramirez L."/>
            <person name="Alfaro M."/>
            <person name="Sun H."/>
            <person name="Tritt A."/>
            <person name="Yoshinaga Y."/>
            <person name="Zwiers L.-H."/>
            <person name="Turgeon B."/>
            <person name="Goodwin S."/>
            <person name="Spatafora J."/>
            <person name="Crous P."/>
            <person name="Grigoriev I."/>
        </authorList>
    </citation>
    <scope>NUCLEOTIDE SEQUENCE</scope>
    <source>
        <strain evidence="1">CBS 262.69</strain>
    </source>
</reference>
<protein>
    <submittedName>
        <fullName evidence="1">Uncharacterized protein</fullName>
    </submittedName>
</protein>
<evidence type="ECO:0000313" key="1">
    <source>
        <dbReference type="EMBL" id="KAF2402683.1"/>
    </source>
</evidence>
<dbReference type="OrthoDB" id="3865308at2759"/>